<reference evidence="1" key="1">
    <citation type="submission" date="2020-04" db="EMBL/GenBank/DDBJ databases">
        <authorList>
            <person name="Chiriac C."/>
            <person name="Salcher M."/>
            <person name="Ghai R."/>
            <person name="Kavagutti S V."/>
        </authorList>
    </citation>
    <scope>NUCLEOTIDE SEQUENCE</scope>
</reference>
<accession>A0A6J5LVE1</accession>
<sequence>MDRAKLEHLLAANAVRPAVETCELADLGETLQMRRPTRDQAIAAAAAAGNDEDFTARAMVGALRYAVLNDDGGLLFKTFAETAAFLNALSDRDVGTLLAKLGELLAPTEGDPEAGKAS</sequence>
<evidence type="ECO:0000313" key="1">
    <source>
        <dbReference type="EMBL" id="CAB4136910.1"/>
    </source>
</evidence>
<gene>
    <name evidence="1" type="ORF">UFOVP314_41</name>
</gene>
<dbReference type="EMBL" id="LR796326">
    <property type="protein sequence ID" value="CAB4136910.1"/>
    <property type="molecule type" value="Genomic_DNA"/>
</dbReference>
<protein>
    <submittedName>
        <fullName evidence="1">Uncharacterized protein</fullName>
    </submittedName>
</protein>
<name>A0A6J5LVE1_9CAUD</name>
<organism evidence="1">
    <name type="scientific">uncultured Caudovirales phage</name>
    <dbReference type="NCBI Taxonomy" id="2100421"/>
    <lineage>
        <taxon>Viruses</taxon>
        <taxon>Duplodnaviria</taxon>
        <taxon>Heunggongvirae</taxon>
        <taxon>Uroviricota</taxon>
        <taxon>Caudoviricetes</taxon>
        <taxon>Peduoviridae</taxon>
        <taxon>Maltschvirus</taxon>
        <taxon>Maltschvirus maltsch</taxon>
    </lineage>
</organism>
<proteinExistence type="predicted"/>